<dbReference type="OrthoDB" id="9806150at2"/>
<organism evidence="8 9">
    <name type="scientific">Mesobacillus persicus</name>
    <dbReference type="NCBI Taxonomy" id="930146"/>
    <lineage>
        <taxon>Bacteria</taxon>
        <taxon>Bacillati</taxon>
        <taxon>Bacillota</taxon>
        <taxon>Bacilli</taxon>
        <taxon>Bacillales</taxon>
        <taxon>Bacillaceae</taxon>
        <taxon>Mesobacillus</taxon>
    </lineage>
</organism>
<dbReference type="InterPro" id="IPR020476">
    <property type="entry name" value="Nudix_hydrolase"/>
</dbReference>
<dbReference type="Pfam" id="PF00293">
    <property type="entry name" value="NUDIX"/>
    <property type="match status" value="1"/>
</dbReference>
<dbReference type="GO" id="GO:0016462">
    <property type="term" value="F:pyrophosphatase activity"/>
    <property type="evidence" value="ECO:0007669"/>
    <property type="project" value="UniProtKB-ARBA"/>
</dbReference>
<dbReference type="STRING" id="930146.SAMN05192533_106193"/>
<dbReference type="EMBL" id="FOBW01000006">
    <property type="protein sequence ID" value="SEM87301.1"/>
    <property type="molecule type" value="Genomic_DNA"/>
</dbReference>
<name>A0A1H8BWK7_9BACI</name>
<evidence type="ECO:0000259" key="7">
    <source>
        <dbReference type="PROSITE" id="PS51462"/>
    </source>
</evidence>
<gene>
    <name evidence="8" type="ORF">SAMN05192533_106193</name>
</gene>
<proteinExistence type="inferred from homology"/>
<dbReference type="PANTHER" id="PTHR11839">
    <property type="entry name" value="UDP/ADP-SUGAR PYROPHOSPHATASE"/>
    <property type="match status" value="1"/>
</dbReference>
<keyword evidence="9" id="KW-1185">Reference proteome</keyword>
<evidence type="ECO:0000256" key="3">
    <source>
        <dbReference type="ARBA" id="ARBA00022801"/>
    </source>
</evidence>
<dbReference type="PANTHER" id="PTHR11839:SF18">
    <property type="entry name" value="NUDIX HYDROLASE DOMAIN-CONTAINING PROTEIN"/>
    <property type="match status" value="1"/>
</dbReference>
<comment type="cofactor">
    <cofactor evidence="1 4">
        <name>Mg(2+)</name>
        <dbReference type="ChEBI" id="CHEBI:18420"/>
    </cofactor>
</comment>
<evidence type="ECO:0000256" key="4">
    <source>
        <dbReference type="PIRSR" id="PIRSR604385-2"/>
    </source>
</evidence>
<dbReference type="PROSITE" id="PS00893">
    <property type="entry name" value="NUDIX_BOX"/>
    <property type="match status" value="1"/>
</dbReference>
<dbReference type="InterPro" id="IPR004385">
    <property type="entry name" value="NDP_pyrophosphatase"/>
</dbReference>
<feature type="binding site" evidence="4">
    <location>
        <position position="92"/>
    </location>
    <ligand>
        <name>Mg(2+)</name>
        <dbReference type="ChEBI" id="CHEBI:18420"/>
        <label>1</label>
    </ligand>
</feature>
<dbReference type="GO" id="GO:0019693">
    <property type="term" value="P:ribose phosphate metabolic process"/>
    <property type="evidence" value="ECO:0007669"/>
    <property type="project" value="TreeGrafter"/>
</dbReference>
<evidence type="ECO:0000256" key="5">
    <source>
        <dbReference type="PIRSR" id="PIRSR604385-3"/>
    </source>
</evidence>
<dbReference type="CDD" id="cd03424">
    <property type="entry name" value="NUDIX_ADPRase_Nudt5_UGPPase_Nudt14"/>
    <property type="match status" value="1"/>
</dbReference>
<protein>
    <submittedName>
        <fullName evidence="8">ADP-ribose pyrophosphatase</fullName>
    </submittedName>
</protein>
<evidence type="ECO:0000256" key="2">
    <source>
        <dbReference type="ARBA" id="ARBA00011738"/>
    </source>
</evidence>
<evidence type="ECO:0000313" key="8">
    <source>
        <dbReference type="EMBL" id="SEM87301.1"/>
    </source>
</evidence>
<accession>A0A1H8BWK7</accession>
<dbReference type="Gene3D" id="3.90.79.10">
    <property type="entry name" value="Nucleoside Triphosphate Pyrophosphohydrolase"/>
    <property type="match status" value="1"/>
</dbReference>
<comment type="subunit">
    <text evidence="2">Homodimer.</text>
</comment>
<dbReference type="InterPro" id="IPR020084">
    <property type="entry name" value="NUDIX_hydrolase_CS"/>
</dbReference>
<dbReference type="SUPFAM" id="SSF55811">
    <property type="entry name" value="Nudix"/>
    <property type="match status" value="1"/>
</dbReference>
<keyword evidence="3 6" id="KW-0378">Hydrolase</keyword>
<dbReference type="Proteomes" id="UP000198553">
    <property type="component" value="Unassembled WGS sequence"/>
</dbReference>
<feature type="binding site" evidence="4">
    <location>
        <position position="76"/>
    </location>
    <ligand>
        <name>Mg(2+)</name>
        <dbReference type="ChEBI" id="CHEBI:18420"/>
        <label>1</label>
    </ligand>
</feature>
<feature type="binding site" evidence="4">
    <location>
        <position position="96"/>
    </location>
    <ligand>
        <name>Mg(2+)</name>
        <dbReference type="ChEBI" id="CHEBI:18420"/>
        <label>1</label>
    </ligand>
</feature>
<feature type="short sequence motif" description="Nudix box" evidence="5">
    <location>
        <begin position="77"/>
        <end position="99"/>
    </location>
</feature>
<evidence type="ECO:0000256" key="6">
    <source>
        <dbReference type="RuleBase" id="RU003476"/>
    </source>
</evidence>
<dbReference type="RefSeq" id="WP_090744764.1">
    <property type="nucleotide sequence ID" value="NZ_FOBW01000006.1"/>
</dbReference>
<dbReference type="GO" id="GO:0006753">
    <property type="term" value="P:nucleoside phosphate metabolic process"/>
    <property type="evidence" value="ECO:0007669"/>
    <property type="project" value="TreeGrafter"/>
</dbReference>
<dbReference type="FunFam" id="3.90.79.10:FF:000024">
    <property type="entry name" value="ADP-ribose pyrophosphatase"/>
    <property type="match status" value="1"/>
</dbReference>
<keyword evidence="4" id="KW-0479">Metal-binding</keyword>
<reference evidence="9" key="1">
    <citation type="submission" date="2016-10" db="EMBL/GenBank/DDBJ databases">
        <authorList>
            <person name="Varghese N."/>
            <person name="Submissions S."/>
        </authorList>
    </citation>
    <scope>NUCLEOTIDE SEQUENCE [LARGE SCALE GENOMIC DNA]</scope>
    <source>
        <strain evidence="9">B48,IBRC-M 10115,DSM 25386,CECT 8001</strain>
    </source>
</reference>
<comment type="similarity">
    <text evidence="6">Belongs to the Nudix hydrolase family.</text>
</comment>
<sequence length="184" mass="20768">MSSLEEKTLSTEQIFTGKIISLQVDEVELPNGKTSKREIIKHPGAVAIIALTDDKKVVMVEQYRKALERTLVEIPAGKLEKGEKPEVCAVRELEEETGYECEKIDWLTSFYTSPGFADELVHLYVATGLNKKVNAAELDEDEFVNLIEVTLEEALELMKNQKIYDAKTAFAVQYLQLKEALKTK</sequence>
<keyword evidence="4" id="KW-0460">Magnesium</keyword>
<dbReference type="GO" id="GO:0005829">
    <property type="term" value="C:cytosol"/>
    <property type="evidence" value="ECO:0007669"/>
    <property type="project" value="TreeGrafter"/>
</dbReference>
<evidence type="ECO:0000256" key="1">
    <source>
        <dbReference type="ARBA" id="ARBA00001946"/>
    </source>
</evidence>
<evidence type="ECO:0000313" key="9">
    <source>
        <dbReference type="Proteomes" id="UP000198553"/>
    </source>
</evidence>
<dbReference type="GO" id="GO:0046872">
    <property type="term" value="F:metal ion binding"/>
    <property type="evidence" value="ECO:0007669"/>
    <property type="project" value="UniProtKB-KW"/>
</dbReference>
<dbReference type="PRINTS" id="PR00502">
    <property type="entry name" value="NUDIXFAMILY"/>
</dbReference>
<dbReference type="InterPro" id="IPR015797">
    <property type="entry name" value="NUDIX_hydrolase-like_dom_sf"/>
</dbReference>
<feature type="binding site" evidence="4">
    <location>
        <position position="142"/>
    </location>
    <ligand>
        <name>Mg(2+)</name>
        <dbReference type="ChEBI" id="CHEBI:18420"/>
        <label>1</label>
    </ligand>
</feature>
<dbReference type="AlphaFoldDB" id="A0A1H8BWK7"/>
<dbReference type="InterPro" id="IPR000086">
    <property type="entry name" value="NUDIX_hydrolase_dom"/>
</dbReference>
<dbReference type="NCBIfam" id="TIGR00052">
    <property type="entry name" value="nudix-type nucleoside diphosphatase, YffH/AdpP family"/>
    <property type="match status" value="1"/>
</dbReference>
<feature type="domain" description="Nudix hydrolase" evidence="7">
    <location>
        <begin position="40"/>
        <end position="171"/>
    </location>
</feature>
<dbReference type="PROSITE" id="PS51462">
    <property type="entry name" value="NUDIX"/>
    <property type="match status" value="1"/>
</dbReference>